<dbReference type="InterPro" id="IPR041382">
    <property type="entry name" value="SH3_16"/>
</dbReference>
<dbReference type="PANTHER" id="PTHR47053">
    <property type="entry name" value="MUREIN DD-ENDOPEPTIDASE MEPH-RELATED"/>
    <property type="match status" value="1"/>
</dbReference>
<gene>
    <name evidence="6" type="ORF">CLV88_101754</name>
</gene>
<dbReference type="InterPro" id="IPR000064">
    <property type="entry name" value="NLP_P60_dom"/>
</dbReference>
<name>A0A2P8FKR9_9RHOB</name>
<accession>A0A2P8FKR9</accession>
<evidence type="ECO:0000256" key="2">
    <source>
        <dbReference type="ARBA" id="ARBA00022670"/>
    </source>
</evidence>
<dbReference type="PANTHER" id="PTHR47053:SF1">
    <property type="entry name" value="MUREIN DD-ENDOPEPTIDASE MEPH-RELATED"/>
    <property type="match status" value="1"/>
</dbReference>
<dbReference type="SUPFAM" id="SSF54001">
    <property type="entry name" value="Cysteine proteinases"/>
    <property type="match status" value="1"/>
</dbReference>
<dbReference type="Gene3D" id="3.90.1720.10">
    <property type="entry name" value="endopeptidase domain like (from Nostoc punctiforme)"/>
    <property type="match status" value="1"/>
</dbReference>
<dbReference type="GO" id="GO:0008234">
    <property type="term" value="F:cysteine-type peptidase activity"/>
    <property type="evidence" value="ECO:0007669"/>
    <property type="project" value="UniProtKB-KW"/>
</dbReference>
<sequence length="292" mass="31335">MDRRATPVNTRVAHVSLKGRVSAPRYASPTLHHVTTPVTALYAAPNAGAARDRELAFGEGFDVLDTHNRWAFGCATRDGYVGYIAANALSATALLPTHRVIAPTYASSEPRLKSRGESTPLPIGARVPVCAIHHDHCDWAEIDWPATDSDTSGSTLYVPALHLAPLSFAATNPVTEAERYLNTPYLWAGNSGFGIDCSGLIQAALLACNIPCPGDSDQQQTSFPDATGHYEPGDLLFWKGHVAMAVDAQTMIHANAHHMAVAIENIDKALTRIAATDGHLTGHKRPIYEVQS</sequence>
<evidence type="ECO:0000313" key="6">
    <source>
        <dbReference type="EMBL" id="PSL22327.1"/>
    </source>
</evidence>
<comment type="caution">
    <text evidence="6">The sequence shown here is derived from an EMBL/GenBank/DDBJ whole genome shotgun (WGS) entry which is preliminary data.</text>
</comment>
<comment type="similarity">
    <text evidence="1">Belongs to the peptidase C40 family.</text>
</comment>
<dbReference type="InterPro" id="IPR051202">
    <property type="entry name" value="Peptidase_C40"/>
</dbReference>
<feature type="domain" description="NlpC/P60" evidence="5">
    <location>
        <begin position="167"/>
        <end position="287"/>
    </location>
</feature>
<evidence type="ECO:0000259" key="5">
    <source>
        <dbReference type="PROSITE" id="PS51935"/>
    </source>
</evidence>
<protein>
    <submittedName>
        <fullName evidence="6">Cell wall-associated NlpC family hydrolase</fullName>
    </submittedName>
</protein>
<dbReference type="GO" id="GO:0006508">
    <property type="term" value="P:proteolysis"/>
    <property type="evidence" value="ECO:0007669"/>
    <property type="project" value="UniProtKB-KW"/>
</dbReference>
<reference evidence="6 7" key="1">
    <citation type="submission" date="2018-03" db="EMBL/GenBank/DDBJ databases">
        <title>Genomic Encyclopedia of Archaeal and Bacterial Type Strains, Phase II (KMG-II): from individual species to whole genera.</title>
        <authorList>
            <person name="Goeker M."/>
        </authorList>
    </citation>
    <scope>NUCLEOTIDE SEQUENCE [LARGE SCALE GENOMIC DNA]</scope>
    <source>
        <strain evidence="6 7">DSM 100673</strain>
    </source>
</reference>
<evidence type="ECO:0000256" key="4">
    <source>
        <dbReference type="ARBA" id="ARBA00022807"/>
    </source>
</evidence>
<dbReference type="OrthoDB" id="9813368at2"/>
<evidence type="ECO:0000256" key="3">
    <source>
        <dbReference type="ARBA" id="ARBA00022801"/>
    </source>
</evidence>
<keyword evidence="2" id="KW-0645">Protease</keyword>
<keyword evidence="4" id="KW-0788">Thiol protease</keyword>
<dbReference type="Pfam" id="PF00877">
    <property type="entry name" value="NLPC_P60"/>
    <property type="match status" value="1"/>
</dbReference>
<keyword evidence="3 6" id="KW-0378">Hydrolase</keyword>
<dbReference type="EMBL" id="PYGJ01000001">
    <property type="protein sequence ID" value="PSL22327.1"/>
    <property type="molecule type" value="Genomic_DNA"/>
</dbReference>
<dbReference type="InterPro" id="IPR038765">
    <property type="entry name" value="Papain-like_cys_pep_sf"/>
</dbReference>
<organism evidence="6 7">
    <name type="scientific">Shimia abyssi</name>
    <dbReference type="NCBI Taxonomy" id="1662395"/>
    <lineage>
        <taxon>Bacteria</taxon>
        <taxon>Pseudomonadati</taxon>
        <taxon>Pseudomonadota</taxon>
        <taxon>Alphaproteobacteria</taxon>
        <taxon>Rhodobacterales</taxon>
        <taxon>Roseobacteraceae</taxon>
    </lineage>
</organism>
<dbReference type="Pfam" id="PF18348">
    <property type="entry name" value="SH3_16"/>
    <property type="match status" value="1"/>
</dbReference>
<dbReference type="AlphaFoldDB" id="A0A2P8FKR9"/>
<proteinExistence type="inferred from homology"/>
<keyword evidence="7" id="KW-1185">Reference proteome</keyword>
<evidence type="ECO:0000256" key="1">
    <source>
        <dbReference type="ARBA" id="ARBA00007074"/>
    </source>
</evidence>
<evidence type="ECO:0000313" key="7">
    <source>
        <dbReference type="Proteomes" id="UP000240418"/>
    </source>
</evidence>
<dbReference type="PROSITE" id="PS51935">
    <property type="entry name" value="NLPC_P60"/>
    <property type="match status" value="1"/>
</dbReference>
<dbReference type="RefSeq" id="WP_106606986.1">
    <property type="nucleotide sequence ID" value="NZ_PYGJ01000001.1"/>
</dbReference>
<dbReference type="Proteomes" id="UP000240418">
    <property type="component" value="Unassembled WGS sequence"/>
</dbReference>